<dbReference type="PROSITE" id="PS51257">
    <property type="entry name" value="PROKAR_LIPOPROTEIN"/>
    <property type="match status" value="1"/>
</dbReference>
<gene>
    <name evidence="8" type="primary">pal</name>
    <name evidence="11" type="ORF">SPV1_01227</name>
</gene>
<dbReference type="InterPro" id="IPR039001">
    <property type="entry name" value="Pal"/>
</dbReference>
<evidence type="ECO:0000313" key="12">
    <source>
        <dbReference type="Proteomes" id="UP000005297"/>
    </source>
</evidence>
<comment type="similarity">
    <text evidence="8">Belongs to the Pal lipoprotein family.</text>
</comment>
<reference evidence="11 12" key="1">
    <citation type="submission" date="2006-09" db="EMBL/GenBank/DDBJ databases">
        <authorList>
            <person name="Emerson D."/>
            <person name="Ferriera S."/>
            <person name="Johnson J."/>
            <person name="Kravitz S."/>
            <person name="Halpern A."/>
            <person name="Remington K."/>
            <person name="Beeson K."/>
            <person name="Tran B."/>
            <person name="Rogers Y.-H."/>
            <person name="Friedman R."/>
            <person name="Venter J.C."/>
        </authorList>
    </citation>
    <scope>NUCLEOTIDE SEQUENCE [LARGE SCALE GENOMIC DNA]</scope>
    <source>
        <strain evidence="11 12">PV-1</strain>
    </source>
</reference>
<dbReference type="PRINTS" id="PR01021">
    <property type="entry name" value="OMPADOMAIN"/>
</dbReference>
<dbReference type="AlphaFoldDB" id="Q0F2M3"/>
<keyword evidence="12" id="KW-1185">Reference proteome</keyword>
<evidence type="ECO:0000256" key="2">
    <source>
        <dbReference type="ARBA" id="ARBA00022729"/>
    </source>
</evidence>
<dbReference type="PANTHER" id="PTHR30329:SF21">
    <property type="entry name" value="LIPOPROTEIN YIAD-RELATED"/>
    <property type="match status" value="1"/>
</dbReference>
<name>Q0F2M3_9PROT</name>
<feature type="signal peptide" evidence="9">
    <location>
        <begin position="1"/>
        <end position="30"/>
    </location>
</feature>
<feature type="chain" id="PRO_5004171353" description="Peptidoglycan-associated lipoprotein" evidence="9">
    <location>
        <begin position="31"/>
        <end position="167"/>
    </location>
</feature>
<dbReference type="EMBL" id="AATS01000002">
    <property type="protein sequence ID" value="EAU55527.1"/>
    <property type="molecule type" value="Genomic_DNA"/>
</dbReference>
<keyword evidence="1 8" id="KW-0132">Cell division</keyword>
<comment type="subunit">
    <text evidence="8">The Tol-Pal system is composed of five core proteins: the inner membrane proteins TolA, TolQ and TolR, the periplasmic protein TolB and the outer membrane protein Pal. They form a network linking the inner and outer membranes and the peptidoglycan layer.</text>
</comment>
<dbReference type="GO" id="GO:0009279">
    <property type="term" value="C:cell outer membrane"/>
    <property type="evidence" value="ECO:0007669"/>
    <property type="project" value="UniProtKB-SubCell"/>
</dbReference>
<evidence type="ECO:0000256" key="8">
    <source>
        <dbReference type="HAMAP-Rule" id="MF_02204"/>
    </source>
</evidence>
<dbReference type="FunCoup" id="Q0F2M3">
    <property type="interactions" value="116"/>
</dbReference>
<organism evidence="11 12">
    <name type="scientific">Mariprofundus ferrooxydans PV-1</name>
    <dbReference type="NCBI Taxonomy" id="314345"/>
    <lineage>
        <taxon>Bacteria</taxon>
        <taxon>Pseudomonadati</taxon>
        <taxon>Pseudomonadota</taxon>
        <taxon>Candidatius Mariprofundia</taxon>
        <taxon>Mariprofundales</taxon>
        <taxon>Mariprofundaceae</taxon>
        <taxon>Mariprofundus</taxon>
    </lineage>
</organism>
<evidence type="ECO:0000256" key="6">
    <source>
        <dbReference type="ARBA" id="ARBA00023288"/>
    </source>
</evidence>
<evidence type="ECO:0000256" key="1">
    <source>
        <dbReference type="ARBA" id="ARBA00022618"/>
    </source>
</evidence>
<dbReference type="InterPro" id="IPR050330">
    <property type="entry name" value="Bact_OuterMem_StrucFunc"/>
</dbReference>
<keyword evidence="4 8" id="KW-0564">Palmitate</keyword>
<keyword evidence="6 8" id="KW-0449">Lipoprotein</keyword>
<dbReference type="InterPro" id="IPR014169">
    <property type="entry name" value="Pal_lipo_C"/>
</dbReference>
<evidence type="ECO:0000256" key="7">
    <source>
        <dbReference type="ARBA" id="ARBA00023306"/>
    </source>
</evidence>
<keyword evidence="5 8" id="KW-0998">Cell outer membrane</keyword>
<keyword evidence="2 8" id="KW-0732">Signal</keyword>
<evidence type="ECO:0000313" key="11">
    <source>
        <dbReference type="EMBL" id="EAU55527.1"/>
    </source>
</evidence>
<dbReference type="STRING" id="314344.AL013_01810"/>
<accession>Q0F2M3</accession>
<dbReference type="HOGENOM" id="CLU_016890_9_2_0"/>
<dbReference type="InParanoid" id="Q0F2M3"/>
<dbReference type="NCBIfam" id="TIGR02802">
    <property type="entry name" value="Pal_lipo"/>
    <property type="match status" value="1"/>
</dbReference>
<dbReference type="PANTHER" id="PTHR30329">
    <property type="entry name" value="STATOR ELEMENT OF FLAGELLAR MOTOR COMPLEX"/>
    <property type="match status" value="1"/>
</dbReference>
<evidence type="ECO:0000259" key="10">
    <source>
        <dbReference type="PROSITE" id="PS51123"/>
    </source>
</evidence>
<dbReference type="InterPro" id="IPR006664">
    <property type="entry name" value="OMP_bac"/>
</dbReference>
<comment type="subcellular location">
    <subcellularLocation>
        <location evidence="8">Cell outer membrane</location>
        <topology evidence="8">Lipid-anchor</topology>
    </subcellularLocation>
</comment>
<dbReference type="OrthoDB" id="5293949at2"/>
<dbReference type="Pfam" id="PF00691">
    <property type="entry name" value="OmpA"/>
    <property type="match status" value="1"/>
</dbReference>
<dbReference type="InterPro" id="IPR036737">
    <property type="entry name" value="OmpA-like_sf"/>
</dbReference>
<keyword evidence="7 8" id="KW-0131">Cell cycle</keyword>
<comment type="function">
    <text evidence="8">Part of the Tol-Pal system, which plays a role in outer membrane invagination during cell division and is important for maintaining outer membrane integrity.</text>
</comment>
<dbReference type="RefSeq" id="WP_009850546.1">
    <property type="nucleotide sequence ID" value="NZ_DS022295.1"/>
</dbReference>
<comment type="caution">
    <text evidence="11">The sequence shown here is derived from an EMBL/GenBank/DDBJ whole genome shotgun (WGS) entry which is preliminary data.</text>
</comment>
<dbReference type="SUPFAM" id="SSF103088">
    <property type="entry name" value="OmpA-like"/>
    <property type="match status" value="1"/>
</dbReference>
<dbReference type="PROSITE" id="PS51123">
    <property type="entry name" value="OMPA_2"/>
    <property type="match status" value="1"/>
</dbReference>
<dbReference type="Proteomes" id="UP000005297">
    <property type="component" value="Unassembled WGS sequence"/>
</dbReference>
<dbReference type="InterPro" id="IPR006665">
    <property type="entry name" value="OmpA-like"/>
</dbReference>
<sequence length="167" mass="17859">MNMDSTRSTKQIFMVALAAAALLFAGCSKKMEVAPEAKPAPQAQVVQPVVTTTTSVTKPSTNAVYFAFDSSALDASARATLDGYAAWLNANNSENITIEGNCDERGSREYNLALGQRRADSVRDYLTANGIAAGRIDTVSFGEERPVCKGTGEACWAQNRRGDIVSR</sequence>
<evidence type="ECO:0000256" key="9">
    <source>
        <dbReference type="SAM" id="SignalP"/>
    </source>
</evidence>
<dbReference type="Gene3D" id="3.30.1330.60">
    <property type="entry name" value="OmpA-like domain"/>
    <property type="match status" value="1"/>
</dbReference>
<proteinExistence type="inferred from homology"/>
<dbReference type="HAMAP" id="MF_02204">
    <property type="entry name" value="Pal"/>
    <property type="match status" value="1"/>
</dbReference>
<evidence type="ECO:0000256" key="5">
    <source>
        <dbReference type="ARBA" id="ARBA00023237"/>
    </source>
</evidence>
<protein>
    <recommendedName>
        <fullName evidence="8">Peptidoglycan-associated lipoprotein</fullName>
        <shortName evidence="8">PAL</shortName>
    </recommendedName>
</protein>
<evidence type="ECO:0000256" key="3">
    <source>
        <dbReference type="ARBA" id="ARBA00023136"/>
    </source>
</evidence>
<dbReference type="CDD" id="cd07185">
    <property type="entry name" value="OmpA_C-like"/>
    <property type="match status" value="1"/>
</dbReference>
<keyword evidence="3 8" id="KW-0472">Membrane</keyword>
<feature type="domain" description="OmpA-like" evidence="10">
    <location>
        <begin position="53"/>
        <end position="167"/>
    </location>
</feature>
<dbReference type="eggNOG" id="COG2885">
    <property type="taxonomic scope" value="Bacteria"/>
</dbReference>
<dbReference type="GO" id="GO:0051301">
    <property type="term" value="P:cell division"/>
    <property type="evidence" value="ECO:0007669"/>
    <property type="project" value="UniProtKB-UniRule"/>
</dbReference>
<evidence type="ECO:0000256" key="4">
    <source>
        <dbReference type="ARBA" id="ARBA00023139"/>
    </source>
</evidence>